<dbReference type="InterPro" id="IPR057736">
    <property type="entry name" value="SAF_PseI/NeuA/NeuB"/>
</dbReference>
<sequence length="750" mass="83027">MPGGSMPMNPLVDKLSIDESQSVLDALKCLEADPLKIAFVLDGSKCLVGIVTDGDVRRYLLDGGPTGQSVGTCMNRHFHSVRIGASREELRKVFALGYGVVPALDEQGRLVDIHTRHGATIQLDGFALGAERVFVIAEIGNNHNGSLELAKRLVDASIAAGVDAVKFQLRNREALYRRKADGSRAEDLGVEYLQDLLDKVELSVDEHRQLRAYCKHKNVTYICTPWDEPSVEVLAGFDVAAVKIASADLCNPYLIAKAAGLGKPMILSTGMSHEHEIVRTINQLHGLGVPFALLHCNSAYPAPESDIQLGYLARLRQLHPLVGYSGHERGIAITLGAVALGAKLVERHITLDRGMEGPDHLASLEPAEFRQLVEGIRQLEQALPWQKSGRRVSQGELLNRENLGKSVIAARDIPLGTVLEADMLRVASPGQGLPPYRLPELLGKPAGRDIAQGGFLFDSDLVESRREDKLTFELPIRWGVPVRYHDFLDYRCRIAPDLFEFHLSYRDLGLKPQAFLAEVECSRLVVHAPELFENSELLDLVADDGAYLQRSIDNLQRVVDATQQIATFFPRAKDLLIIANVGGFSADHPRPAETRAGLYERFHASCARIDFGSTELIPQNMPPFPWHFGGQRHQNIFMMPEELVAQSREHRLRLCLDLSHLQMTCFHFGLDFQAALASLLPYSAHLHVADAKGTNGEGVLIGTGDIDWPATWAQIRRHPAVSFIPEVWQGHKDHGAGFWSALEFLMRLEK</sequence>
<dbReference type="PANTHER" id="PTHR42966:SF3">
    <property type="entry name" value="BLR5971 PROTEIN"/>
    <property type="match status" value="1"/>
</dbReference>
<dbReference type="InterPro" id="IPR000644">
    <property type="entry name" value="CBS_dom"/>
</dbReference>
<keyword evidence="6" id="KW-1185">Reference proteome</keyword>
<dbReference type="Pfam" id="PF00571">
    <property type="entry name" value="CBS"/>
    <property type="match status" value="1"/>
</dbReference>
<dbReference type="SUPFAM" id="SSF51569">
    <property type="entry name" value="Aldolase"/>
    <property type="match status" value="1"/>
</dbReference>
<dbReference type="Gene3D" id="3.10.580.10">
    <property type="entry name" value="CBS-domain"/>
    <property type="match status" value="1"/>
</dbReference>
<dbReference type="InterPro" id="IPR036237">
    <property type="entry name" value="Xyl_isomerase-like_sf"/>
</dbReference>
<dbReference type="OrthoDB" id="9781701at2"/>
<evidence type="ECO:0000256" key="1">
    <source>
        <dbReference type="ARBA" id="ARBA00023122"/>
    </source>
</evidence>
<dbReference type="Gene3D" id="3.20.20.70">
    <property type="entry name" value="Aldolase class I"/>
    <property type="match status" value="1"/>
</dbReference>
<dbReference type="SUPFAM" id="SSF51658">
    <property type="entry name" value="Xylose isomerase-like"/>
    <property type="match status" value="1"/>
</dbReference>
<protein>
    <submittedName>
        <fullName evidence="5">Acetylneuraminic acid synthetase</fullName>
    </submittedName>
</protein>
<dbReference type="InterPro" id="IPR036732">
    <property type="entry name" value="AFP_Neu5c_C_sf"/>
</dbReference>
<evidence type="ECO:0000313" key="5">
    <source>
        <dbReference type="EMBL" id="TBU99971.1"/>
    </source>
</evidence>
<dbReference type="Pfam" id="PF01261">
    <property type="entry name" value="AP_endonuc_2"/>
    <property type="match status" value="1"/>
</dbReference>
<proteinExistence type="predicted"/>
<dbReference type="InterPro" id="IPR051690">
    <property type="entry name" value="PseI-like"/>
</dbReference>
<dbReference type="SUPFAM" id="SSF54631">
    <property type="entry name" value="CBS-domain pair"/>
    <property type="match status" value="1"/>
</dbReference>
<evidence type="ECO:0000256" key="2">
    <source>
        <dbReference type="PROSITE-ProRule" id="PRU00703"/>
    </source>
</evidence>
<dbReference type="Gene3D" id="3.20.20.150">
    <property type="entry name" value="Divalent-metal-dependent TIM barrel enzymes"/>
    <property type="match status" value="1"/>
</dbReference>
<evidence type="ECO:0000313" key="6">
    <source>
        <dbReference type="Proteomes" id="UP000292639"/>
    </source>
</evidence>
<dbReference type="InterPro" id="IPR046342">
    <property type="entry name" value="CBS_dom_sf"/>
</dbReference>
<dbReference type="PROSITE" id="PS51371">
    <property type="entry name" value="CBS"/>
    <property type="match status" value="1"/>
</dbReference>
<comment type="caution">
    <text evidence="5">The sequence shown here is derived from an EMBL/GenBank/DDBJ whole genome shotgun (WGS) entry which is preliminary data.</text>
</comment>
<dbReference type="InterPro" id="IPR013132">
    <property type="entry name" value="PseI/NeuA/B-like_N"/>
</dbReference>
<accession>A0A4Q9RFI1</accession>
<dbReference type="InterPro" id="IPR006190">
    <property type="entry name" value="SAF_AFP_Neu5Ac"/>
</dbReference>
<dbReference type="AlphaFoldDB" id="A0A4Q9RFI1"/>
<gene>
    <name evidence="5" type="ORF">DNJ96_01395</name>
</gene>
<dbReference type="GO" id="GO:0047444">
    <property type="term" value="F:N-acylneuraminate-9-phosphate synthase activity"/>
    <property type="evidence" value="ECO:0007669"/>
    <property type="project" value="TreeGrafter"/>
</dbReference>
<dbReference type="GO" id="GO:0016051">
    <property type="term" value="P:carbohydrate biosynthetic process"/>
    <property type="evidence" value="ECO:0007669"/>
    <property type="project" value="InterPro"/>
</dbReference>
<organism evidence="5 6">
    <name type="scientific">Stutzerimonas kirkiae</name>
    <dbReference type="NCBI Taxonomy" id="2211392"/>
    <lineage>
        <taxon>Bacteria</taxon>
        <taxon>Pseudomonadati</taxon>
        <taxon>Pseudomonadota</taxon>
        <taxon>Gammaproteobacteria</taxon>
        <taxon>Pseudomonadales</taxon>
        <taxon>Pseudomonadaceae</taxon>
        <taxon>Stutzerimonas</taxon>
    </lineage>
</organism>
<dbReference type="Proteomes" id="UP000292639">
    <property type="component" value="Unassembled WGS sequence"/>
</dbReference>
<feature type="domain" description="AFP-like" evidence="3">
    <location>
        <begin position="406"/>
        <end position="464"/>
    </location>
</feature>
<name>A0A4Q9RFI1_9GAMM</name>
<dbReference type="EMBL" id="QJUP01000001">
    <property type="protein sequence ID" value="TBU99971.1"/>
    <property type="molecule type" value="Genomic_DNA"/>
</dbReference>
<dbReference type="CDD" id="cd11615">
    <property type="entry name" value="SAF_NeuB_like"/>
    <property type="match status" value="1"/>
</dbReference>
<dbReference type="Gene3D" id="3.90.1210.10">
    <property type="entry name" value="Antifreeze-like/N-acetylneuraminic acid synthase C-terminal domain"/>
    <property type="match status" value="1"/>
</dbReference>
<keyword evidence="1 2" id="KW-0129">CBS domain</keyword>
<dbReference type="Pfam" id="PF08666">
    <property type="entry name" value="SAF"/>
    <property type="match status" value="1"/>
</dbReference>
<feature type="domain" description="CBS" evidence="4">
    <location>
        <begin position="8"/>
        <end position="66"/>
    </location>
</feature>
<dbReference type="InterPro" id="IPR013974">
    <property type="entry name" value="SAF"/>
</dbReference>
<dbReference type="InterPro" id="IPR013785">
    <property type="entry name" value="Aldolase_TIM"/>
</dbReference>
<reference evidence="5 6" key="1">
    <citation type="submission" date="2018-06" db="EMBL/GenBank/DDBJ databases">
        <title>Three novel Pseudomonas species isolated from symptomatic oak.</title>
        <authorList>
            <person name="Bueno-Gonzalez V."/>
            <person name="Brady C."/>
        </authorList>
    </citation>
    <scope>NUCLEOTIDE SEQUENCE [LARGE SCALE GENOMIC DNA]</scope>
    <source>
        <strain evidence="5 6">P17C</strain>
    </source>
</reference>
<dbReference type="SMART" id="SM00858">
    <property type="entry name" value="SAF"/>
    <property type="match status" value="1"/>
</dbReference>
<dbReference type="SUPFAM" id="SSF51269">
    <property type="entry name" value="AFP III-like domain"/>
    <property type="match status" value="1"/>
</dbReference>
<dbReference type="PANTHER" id="PTHR42966">
    <property type="entry name" value="N-ACETYLNEURAMINATE SYNTHASE"/>
    <property type="match status" value="1"/>
</dbReference>
<evidence type="ECO:0000259" key="3">
    <source>
        <dbReference type="PROSITE" id="PS50844"/>
    </source>
</evidence>
<dbReference type="PROSITE" id="PS50844">
    <property type="entry name" value="AFP_LIKE"/>
    <property type="match status" value="1"/>
</dbReference>
<dbReference type="Pfam" id="PF03102">
    <property type="entry name" value="NeuB"/>
    <property type="match status" value="1"/>
</dbReference>
<evidence type="ECO:0000259" key="4">
    <source>
        <dbReference type="PROSITE" id="PS51371"/>
    </source>
</evidence>
<dbReference type="InterPro" id="IPR013022">
    <property type="entry name" value="Xyl_isomerase-like_TIM-brl"/>
</dbReference>